<feature type="region of interest" description="Disordered" evidence="1">
    <location>
        <begin position="1"/>
        <end position="39"/>
    </location>
</feature>
<dbReference type="OrthoDB" id="5654091at2"/>
<feature type="region of interest" description="Disordered" evidence="1">
    <location>
        <begin position="121"/>
        <end position="140"/>
    </location>
</feature>
<proteinExistence type="predicted"/>
<comment type="caution">
    <text evidence="2">The sequence shown here is derived from an EMBL/GenBank/DDBJ whole genome shotgun (WGS) entry which is preliminary data.</text>
</comment>
<evidence type="ECO:0000256" key="1">
    <source>
        <dbReference type="SAM" id="MobiDB-lite"/>
    </source>
</evidence>
<keyword evidence="5" id="KW-1185">Reference proteome</keyword>
<reference evidence="2 4" key="1">
    <citation type="submission" date="2018-05" db="EMBL/GenBank/DDBJ databases">
        <title>Legionella qingyii sp.nov., whole genome shotgun sequence.</title>
        <authorList>
            <person name="Wu H."/>
            <person name="Zhu Q."/>
            <person name="Hu C."/>
        </authorList>
    </citation>
    <scope>NUCLEOTIDE SEQUENCE [LARGE SCALE GENOMIC DNA]</scope>
    <source>
        <strain evidence="2 4">HEB18</strain>
    </source>
</reference>
<feature type="region of interest" description="Disordered" evidence="1">
    <location>
        <begin position="52"/>
        <end position="87"/>
    </location>
</feature>
<dbReference type="EMBL" id="QHJG01000016">
    <property type="protein sequence ID" value="PWY55644.1"/>
    <property type="molecule type" value="Genomic_DNA"/>
</dbReference>
<dbReference type="RefSeq" id="WP_110142727.1">
    <property type="nucleotide sequence ID" value="NZ_QHJG01000016.1"/>
</dbReference>
<protein>
    <submittedName>
        <fullName evidence="2">Uncharacterized protein</fullName>
    </submittedName>
</protein>
<accession>A0A317U0V8</accession>
<dbReference type="AlphaFoldDB" id="A0A317U0V8"/>
<dbReference type="EMBL" id="RZGX01000014">
    <property type="protein sequence ID" value="RUR21762.1"/>
    <property type="molecule type" value="Genomic_DNA"/>
</dbReference>
<dbReference type="Proteomes" id="UP000247152">
    <property type="component" value="Unassembled WGS sequence"/>
</dbReference>
<evidence type="ECO:0000313" key="5">
    <source>
        <dbReference type="Proteomes" id="UP000287374"/>
    </source>
</evidence>
<evidence type="ECO:0000313" key="2">
    <source>
        <dbReference type="EMBL" id="PWY55644.1"/>
    </source>
</evidence>
<name>A0A317U0V8_9GAMM</name>
<organism evidence="2 4">
    <name type="scientific">Legionella qingyii</name>
    <dbReference type="NCBI Taxonomy" id="2184757"/>
    <lineage>
        <taxon>Bacteria</taxon>
        <taxon>Pseudomonadati</taxon>
        <taxon>Pseudomonadota</taxon>
        <taxon>Gammaproteobacteria</taxon>
        <taxon>Legionellales</taxon>
        <taxon>Legionellaceae</taxon>
        <taxon>Legionella</taxon>
    </lineage>
</organism>
<gene>
    <name evidence="2" type="ORF">DGG96_11105</name>
    <name evidence="3" type="ORF">ELY20_11065</name>
</gene>
<sequence length="337" mass="37740">MEDAFGDPNLVSDAHNSLSIASPPLTLESDNQSGIPVGDYLDTEYDDIEEKLQGTYARSPDFYETNNGDDERSSNLSSNEMNKAEPRISSNSLFSPINFVVNFASTQFTALKNAVSTRLDANRSLEEDSPESSDSSSSKKIIASLVSPHPPSSEKAFTTQDEILDEVGASLDDNGICSPVVNLYFEKKLGLRDDSFMKGSSKHIYEEAIREKRHQVELIQQGKDGLHAVFVDHNIPYKTKQVKASESESEEKVKDLLKDYDQALITYPTVREDGERDRHQIYVEKIDDTRCSRFDVNKKGGVEEMPCSMFYQKFAKKIAKAHDDNDDEEVIIAGIKK</sequence>
<dbReference type="Proteomes" id="UP000287374">
    <property type="component" value="Unassembled WGS sequence"/>
</dbReference>
<evidence type="ECO:0000313" key="3">
    <source>
        <dbReference type="EMBL" id="RUR21762.1"/>
    </source>
</evidence>
<evidence type="ECO:0000313" key="4">
    <source>
        <dbReference type="Proteomes" id="UP000247152"/>
    </source>
</evidence>
<reference evidence="3 5" key="2">
    <citation type="submission" date="2018-12" db="EMBL/GenBank/DDBJ databases">
        <title>Legionella sp,whole genome shotgun sequence.</title>
        <authorList>
            <person name="Wu H."/>
        </authorList>
    </citation>
    <scope>NUCLEOTIDE SEQUENCE [LARGE SCALE GENOMIC DNA]</scope>
    <source>
        <strain evidence="5">km489</strain>
        <strain evidence="3">Km489</strain>
    </source>
</reference>